<dbReference type="GO" id="GO:0005829">
    <property type="term" value="C:cytosol"/>
    <property type="evidence" value="ECO:0007669"/>
    <property type="project" value="TreeGrafter"/>
</dbReference>
<dbReference type="InterPro" id="IPR013708">
    <property type="entry name" value="Shikimate_DH-bd_N"/>
</dbReference>
<dbReference type="InterPro" id="IPR022893">
    <property type="entry name" value="Shikimate_DH_fam"/>
</dbReference>
<evidence type="ECO:0000259" key="4">
    <source>
        <dbReference type="Pfam" id="PF08501"/>
    </source>
</evidence>
<dbReference type="InterPro" id="IPR036291">
    <property type="entry name" value="NAD(P)-bd_dom_sf"/>
</dbReference>
<dbReference type="GO" id="GO:0009423">
    <property type="term" value="P:chorismate biosynthetic process"/>
    <property type="evidence" value="ECO:0007669"/>
    <property type="project" value="TreeGrafter"/>
</dbReference>
<sequence length="275" mass="29038">MLKLGLIGDNIKASRSPALQRTAGELAGRPTRYDLYIPPELGLSFEDTFAKAQADGLAGTNVTLPYKERVVPHLRIDDPLVARIGACNTVLFAADGPRGFNTDHSGFIAAYRAQFGDMAPGRVVQFGAGGVGRAVAFGLVALGASEVVLVDMDRAKADALAQAITQAGNGVTMGRTGTVDDLDHADGVVNCTPLGMVGYGGSAVPEGRFPTANWSFDAVYTPAVTPFAVQSEAAGTPFLSGWELFFWQGVHGFEIFSGIRLEDTDALRARLLDME</sequence>
<dbReference type="Gene3D" id="3.40.50.10860">
    <property type="entry name" value="Leucine Dehydrogenase, chain A, domain 1"/>
    <property type="match status" value="1"/>
</dbReference>
<dbReference type="Gene3D" id="3.40.50.720">
    <property type="entry name" value="NAD(P)-binding Rossmann-like Domain"/>
    <property type="match status" value="1"/>
</dbReference>
<evidence type="ECO:0000256" key="1">
    <source>
        <dbReference type="ARBA" id="ARBA00004871"/>
    </source>
</evidence>
<dbReference type="InterPro" id="IPR046346">
    <property type="entry name" value="Aminoacid_DH-like_N_sf"/>
</dbReference>
<dbReference type="SUPFAM" id="SSF51735">
    <property type="entry name" value="NAD(P)-binding Rossmann-fold domains"/>
    <property type="match status" value="1"/>
</dbReference>
<keyword evidence="3" id="KW-0057">Aromatic amino acid biosynthesis</keyword>
<organism evidence="5 6">
    <name type="scientific">Pacificitalea manganoxidans</name>
    <dbReference type="NCBI Taxonomy" id="1411902"/>
    <lineage>
        <taxon>Bacteria</taxon>
        <taxon>Pseudomonadati</taxon>
        <taxon>Pseudomonadota</taxon>
        <taxon>Alphaproteobacteria</taxon>
        <taxon>Rhodobacterales</taxon>
        <taxon>Paracoccaceae</taxon>
        <taxon>Pacificitalea</taxon>
    </lineage>
</organism>
<dbReference type="SUPFAM" id="SSF53223">
    <property type="entry name" value="Aminoacid dehydrogenase-like, N-terminal domain"/>
    <property type="match status" value="1"/>
</dbReference>
<dbReference type="GO" id="GO:0050661">
    <property type="term" value="F:NADP binding"/>
    <property type="evidence" value="ECO:0007669"/>
    <property type="project" value="TreeGrafter"/>
</dbReference>
<dbReference type="OrthoDB" id="9792692at2"/>
<dbReference type="GO" id="GO:0019632">
    <property type="term" value="P:shikimate metabolic process"/>
    <property type="evidence" value="ECO:0007669"/>
    <property type="project" value="TreeGrafter"/>
</dbReference>
<dbReference type="PANTHER" id="PTHR21089:SF1">
    <property type="entry name" value="BIFUNCTIONAL 3-DEHYDROQUINATE DEHYDRATASE_SHIKIMATE DEHYDROGENASE, CHLOROPLASTIC"/>
    <property type="match status" value="1"/>
</dbReference>
<dbReference type="Proteomes" id="UP000219050">
    <property type="component" value="Chromosome"/>
</dbReference>
<dbReference type="CDD" id="cd01065">
    <property type="entry name" value="NAD_bind_Shikimate_DH"/>
    <property type="match status" value="1"/>
</dbReference>
<dbReference type="PANTHER" id="PTHR21089">
    <property type="entry name" value="SHIKIMATE DEHYDROGENASE"/>
    <property type="match status" value="1"/>
</dbReference>
<keyword evidence="6" id="KW-1185">Reference proteome</keyword>
<reference evidence="5 6" key="1">
    <citation type="submission" date="2017-05" db="EMBL/GenBank/DDBJ databases">
        <title>Comparative genomic and metabolic analysis of manganese-oxidizing mechanisms in Celeribater manganoxidans DY25T: its adaption to the environment of polymetallic nodule.</title>
        <authorList>
            <person name="Wang X."/>
        </authorList>
    </citation>
    <scope>NUCLEOTIDE SEQUENCE [LARGE SCALE GENOMIC DNA]</scope>
    <source>
        <strain evidence="5 6">DY25</strain>
    </source>
</reference>
<comment type="pathway">
    <text evidence="1">Metabolic intermediate biosynthesis; chorismate biosynthesis; chorismate from D-erythrose 4-phosphate and phosphoenolpyruvate: step 4/7.</text>
</comment>
<dbReference type="EMBL" id="CP021404">
    <property type="protein sequence ID" value="ATI42569.1"/>
    <property type="molecule type" value="Genomic_DNA"/>
</dbReference>
<dbReference type="KEGG" id="cmag:CBW24_11500"/>
<evidence type="ECO:0000256" key="3">
    <source>
        <dbReference type="ARBA" id="ARBA00023141"/>
    </source>
</evidence>
<gene>
    <name evidence="5" type="ORF">CBW24_11500</name>
</gene>
<protein>
    <recommendedName>
        <fullName evidence="4">Shikimate dehydrogenase substrate binding N-terminal domain-containing protein</fullName>
    </recommendedName>
</protein>
<keyword evidence="2" id="KW-0560">Oxidoreductase</keyword>
<dbReference type="GO" id="GO:0004764">
    <property type="term" value="F:shikimate 3-dehydrogenase (NADP+) activity"/>
    <property type="evidence" value="ECO:0007669"/>
    <property type="project" value="InterPro"/>
</dbReference>
<evidence type="ECO:0000256" key="2">
    <source>
        <dbReference type="ARBA" id="ARBA00023002"/>
    </source>
</evidence>
<dbReference type="Pfam" id="PF08501">
    <property type="entry name" value="Shikimate_dh_N"/>
    <property type="match status" value="1"/>
</dbReference>
<dbReference type="RefSeq" id="WP_097373672.1">
    <property type="nucleotide sequence ID" value="NZ_CP021404.1"/>
</dbReference>
<dbReference type="AlphaFoldDB" id="A0A291M0T7"/>
<accession>A0A291M0T7</accession>
<name>A0A291M0T7_9RHOB</name>
<feature type="domain" description="Shikimate dehydrogenase substrate binding N-terminal" evidence="4">
    <location>
        <begin position="6"/>
        <end position="90"/>
    </location>
</feature>
<proteinExistence type="predicted"/>
<evidence type="ECO:0000313" key="6">
    <source>
        <dbReference type="Proteomes" id="UP000219050"/>
    </source>
</evidence>
<evidence type="ECO:0000313" key="5">
    <source>
        <dbReference type="EMBL" id="ATI42569.1"/>
    </source>
</evidence>
<dbReference type="GO" id="GO:0009073">
    <property type="term" value="P:aromatic amino acid family biosynthetic process"/>
    <property type="evidence" value="ECO:0007669"/>
    <property type="project" value="UniProtKB-KW"/>
</dbReference>
<keyword evidence="3" id="KW-0028">Amino-acid biosynthesis</keyword>